<dbReference type="PANTHER" id="PTHR11533">
    <property type="entry name" value="PROTEASE M1 ZINC METALLOPROTEASE"/>
    <property type="match status" value="1"/>
</dbReference>
<dbReference type="EMBL" id="JBHSLN010000022">
    <property type="protein sequence ID" value="MFC5297620.1"/>
    <property type="molecule type" value="Genomic_DNA"/>
</dbReference>
<evidence type="ECO:0000256" key="5">
    <source>
        <dbReference type="ARBA" id="ARBA00015611"/>
    </source>
</evidence>
<comment type="cofactor">
    <cofactor evidence="2">
        <name>Zn(2+)</name>
        <dbReference type="ChEBI" id="CHEBI:29105"/>
    </cofactor>
</comment>
<dbReference type="Pfam" id="PF01433">
    <property type="entry name" value="Peptidase_M1"/>
    <property type="match status" value="1"/>
</dbReference>
<evidence type="ECO:0000256" key="4">
    <source>
        <dbReference type="ARBA" id="ARBA00012564"/>
    </source>
</evidence>
<dbReference type="InterPro" id="IPR045357">
    <property type="entry name" value="Aminopeptidase_N-like_N"/>
</dbReference>
<evidence type="ECO:0000256" key="10">
    <source>
        <dbReference type="ARBA" id="ARBA00022833"/>
    </source>
</evidence>
<keyword evidence="9 16" id="KW-0378">Hydrolase</keyword>
<dbReference type="Gene3D" id="1.10.390.10">
    <property type="entry name" value="Neutral Protease Domain 2"/>
    <property type="match status" value="1"/>
</dbReference>
<keyword evidence="11" id="KW-0482">Metalloprotease</keyword>
<feature type="domain" description="Aminopeptidase N-like N-terminal" evidence="15">
    <location>
        <begin position="27"/>
        <end position="196"/>
    </location>
</feature>
<dbReference type="Proteomes" id="UP001595937">
    <property type="component" value="Unassembled WGS sequence"/>
</dbReference>
<protein>
    <recommendedName>
        <fullName evidence="5">Aminopeptidase N</fullName>
        <ecNumber evidence="4">3.4.11.2</ecNumber>
    </recommendedName>
    <alternativeName>
        <fullName evidence="12">Alanine aminopeptidase</fullName>
    </alternativeName>
    <alternativeName>
        <fullName evidence="13">Lysyl aminopeptidase</fullName>
    </alternativeName>
</protein>
<name>A0ABW0FIB4_9MICO</name>
<evidence type="ECO:0000259" key="14">
    <source>
        <dbReference type="Pfam" id="PF01433"/>
    </source>
</evidence>
<keyword evidence="7" id="KW-0645">Protease</keyword>
<keyword evidence="17" id="KW-1185">Reference proteome</keyword>
<dbReference type="InterPro" id="IPR042097">
    <property type="entry name" value="Aminopeptidase_N-like_N_sf"/>
</dbReference>
<dbReference type="GeneID" id="303295854"/>
<evidence type="ECO:0000313" key="16">
    <source>
        <dbReference type="EMBL" id="MFC5297620.1"/>
    </source>
</evidence>
<comment type="similarity">
    <text evidence="3">Belongs to the peptidase M1 family.</text>
</comment>
<evidence type="ECO:0000256" key="11">
    <source>
        <dbReference type="ARBA" id="ARBA00023049"/>
    </source>
</evidence>
<keyword evidence="8" id="KW-0479">Metal-binding</keyword>
<evidence type="ECO:0000256" key="12">
    <source>
        <dbReference type="ARBA" id="ARBA00029811"/>
    </source>
</evidence>
<dbReference type="SUPFAM" id="SSF55486">
    <property type="entry name" value="Metalloproteases ('zincins'), catalytic domain"/>
    <property type="match status" value="1"/>
</dbReference>
<dbReference type="InterPro" id="IPR001930">
    <property type="entry name" value="Peptidase_M1"/>
</dbReference>
<evidence type="ECO:0000256" key="8">
    <source>
        <dbReference type="ARBA" id="ARBA00022723"/>
    </source>
</evidence>
<dbReference type="InterPro" id="IPR050344">
    <property type="entry name" value="Peptidase_M1_aminopeptidases"/>
</dbReference>
<dbReference type="SUPFAM" id="SSF63737">
    <property type="entry name" value="Leukotriene A4 hydrolase N-terminal domain"/>
    <property type="match status" value="1"/>
</dbReference>
<proteinExistence type="inferred from homology"/>
<reference evidence="17" key="1">
    <citation type="journal article" date="2019" name="Int. J. Syst. Evol. Microbiol.">
        <title>The Global Catalogue of Microorganisms (GCM) 10K type strain sequencing project: providing services to taxonomists for standard genome sequencing and annotation.</title>
        <authorList>
            <consortium name="The Broad Institute Genomics Platform"/>
            <consortium name="The Broad Institute Genome Sequencing Center for Infectious Disease"/>
            <person name="Wu L."/>
            <person name="Ma J."/>
        </authorList>
    </citation>
    <scope>NUCLEOTIDE SEQUENCE [LARGE SCALE GENOMIC DNA]</scope>
    <source>
        <strain evidence="17">CGMCC 1.16455</strain>
    </source>
</reference>
<evidence type="ECO:0000256" key="13">
    <source>
        <dbReference type="ARBA" id="ARBA00031533"/>
    </source>
</evidence>
<dbReference type="PANTHER" id="PTHR11533:SF174">
    <property type="entry name" value="PUROMYCIN-SENSITIVE AMINOPEPTIDASE-RELATED"/>
    <property type="match status" value="1"/>
</dbReference>
<dbReference type="PRINTS" id="PR00756">
    <property type="entry name" value="ALADIPTASE"/>
</dbReference>
<evidence type="ECO:0000259" key="15">
    <source>
        <dbReference type="Pfam" id="PF17900"/>
    </source>
</evidence>
<organism evidence="16 17">
    <name type="scientific">Brachybacterium tyrofermentans</name>
    <dbReference type="NCBI Taxonomy" id="47848"/>
    <lineage>
        <taxon>Bacteria</taxon>
        <taxon>Bacillati</taxon>
        <taxon>Actinomycetota</taxon>
        <taxon>Actinomycetes</taxon>
        <taxon>Micrococcales</taxon>
        <taxon>Dermabacteraceae</taxon>
        <taxon>Brachybacterium</taxon>
    </lineage>
</organism>
<evidence type="ECO:0000313" key="17">
    <source>
        <dbReference type="Proteomes" id="UP001595937"/>
    </source>
</evidence>
<comment type="caution">
    <text evidence="16">The sequence shown here is derived from an EMBL/GenBank/DDBJ whole genome shotgun (WGS) entry which is preliminary data.</text>
</comment>
<sequence length="443" mass="49211">MSSTHSSTDAGSDPYVPGHGDRSFDVLHYDLSLVYKVDSNRLDGDATLRCRAAGDTDVLHLDLHALRPQKVLVDGRPQKVTHHKDRIVLKHPVRAGEEFEIRVRYSGKPKPVPSRLHGSTGWEELADGVIVAAQPHGAPSWYPCNDRPDNKATYSLAVAVPPGYHVATAGEQTGTRRSGATVTWCSEQAVPMPTYLATVQIGRYEVTEQRDAPIPVRTIAPPQQDAEEFAASFGRQPEMIRFFARLFGPYPFLSYTAVITEDELEIPLESQGLSTFGQNFVDSDWEAVRLVAHEISHQWFGNAVTLARWQDIWLHEGFACYSEWLWAEESGVSTVQEQVDEHHAKLAGLPQDLLLADPGAALMFDDRIYKRGALTAHALRVRVGDAAFFEILQSWIAENSGGNVTTEMFREHAQRVAGEDLEGLFTPWLDALELPPCPRGIRA</sequence>
<dbReference type="RefSeq" id="WP_343922060.1">
    <property type="nucleotide sequence ID" value="NZ_BAAAIR010000006.1"/>
</dbReference>
<evidence type="ECO:0000256" key="3">
    <source>
        <dbReference type="ARBA" id="ARBA00010136"/>
    </source>
</evidence>
<dbReference type="CDD" id="cd09603">
    <property type="entry name" value="M1_APN_like"/>
    <property type="match status" value="1"/>
</dbReference>
<accession>A0ABW0FIB4</accession>
<dbReference type="Pfam" id="PF17900">
    <property type="entry name" value="Peptidase_M1_N"/>
    <property type="match status" value="1"/>
</dbReference>
<dbReference type="GO" id="GO:0004177">
    <property type="term" value="F:aminopeptidase activity"/>
    <property type="evidence" value="ECO:0007669"/>
    <property type="project" value="UniProtKB-KW"/>
</dbReference>
<comment type="catalytic activity">
    <reaction evidence="1">
        <text>Release of an N-terminal amino acid, Xaa-|-Yaa- from a peptide, amide or arylamide. Xaa is preferably Ala, but may be most amino acids including Pro (slow action). When a terminal hydrophobic residue is followed by a prolyl residue, the two may be released as an intact Xaa-Pro dipeptide.</text>
        <dbReference type="EC" id="3.4.11.2"/>
    </reaction>
</comment>
<dbReference type="InterPro" id="IPR014782">
    <property type="entry name" value="Peptidase_M1_dom"/>
</dbReference>
<evidence type="ECO:0000256" key="2">
    <source>
        <dbReference type="ARBA" id="ARBA00001947"/>
    </source>
</evidence>
<dbReference type="EC" id="3.4.11.2" evidence="4"/>
<feature type="domain" description="Peptidase M1 membrane alanine aminopeptidase" evidence="14">
    <location>
        <begin position="236"/>
        <end position="428"/>
    </location>
</feature>
<keyword evidence="6 16" id="KW-0031">Aminopeptidase</keyword>
<gene>
    <name evidence="16" type="ORF">ACFPK8_08860</name>
</gene>
<evidence type="ECO:0000256" key="7">
    <source>
        <dbReference type="ARBA" id="ARBA00022670"/>
    </source>
</evidence>
<dbReference type="Gene3D" id="2.60.40.1730">
    <property type="entry name" value="tricorn interacting facor f3 domain"/>
    <property type="match status" value="1"/>
</dbReference>
<dbReference type="InterPro" id="IPR027268">
    <property type="entry name" value="Peptidase_M4/M1_CTD_sf"/>
</dbReference>
<evidence type="ECO:0000256" key="9">
    <source>
        <dbReference type="ARBA" id="ARBA00022801"/>
    </source>
</evidence>
<keyword evidence="10" id="KW-0862">Zinc</keyword>
<evidence type="ECO:0000256" key="6">
    <source>
        <dbReference type="ARBA" id="ARBA00022438"/>
    </source>
</evidence>
<evidence type="ECO:0000256" key="1">
    <source>
        <dbReference type="ARBA" id="ARBA00000098"/>
    </source>
</evidence>